<proteinExistence type="inferred from homology"/>
<feature type="domain" description="Rab3-GAP regulatory subunit N-terminal" evidence="5">
    <location>
        <begin position="80"/>
        <end position="448"/>
    </location>
</feature>
<comment type="caution">
    <text evidence="7">The sequence shown here is derived from an EMBL/GenBank/DDBJ whole genome shotgun (WGS) entry which is preliminary data.</text>
</comment>
<dbReference type="GO" id="GO:0005096">
    <property type="term" value="F:GTPase activator activity"/>
    <property type="evidence" value="ECO:0007669"/>
    <property type="project" value="UniProtKB-KW"/>
</dbReference>
<feature type="domain" description="Rab3GAP regulatory subunit C-terminal" evidence="6">
    <location>
        <begin position="831"/>
        <end position="1172"/>
    </location>
</feature>
<evidence type="ECO:0000256" key="1">
    <source>
        <dbReference type="ARBA" id="ARBA00004496"/>
    </source>
</evidence>
<keyword evidence="8" id="KW-1185">Reference proteome</keyword>
<dbReference type="OrthoDB" id="2019917at2759"/>
<evidence type="ECO:0000313" key="7">
    <source>
        <dbReference type="EMBL" id="CAD6196272.1"/>
    </source>
</evidence>
<evidence type="ECO:0000256" key="4">
    <source>
        <dbReference type="ARBA" id="ARBA00022490"/>
    </source>
</evidence>
<protein>
    <recommendedName>
        <fullName evidence="9">Rab3-GAP regulatory subunit N-terminal domain-containing protein</fullName>
    </recommendedName>
</protein>
<reference evidence="7" key="1">
    <citation type="submission" date="2020-10" db="EMBL/GenBank/DDBJ databases">
        <authorList>
            <person name="Kikuchi T."/>
        </authorList>
    </citation>
    <scope>NUCLEOTIDE SEQUENCE</scope>
    <source>
        <strain evidence="7">NKZ352</strain>
    </source>
</reference>
<dbReference type="InterPro" id="IPR032839">
    <property type="entry name" value="RAB3GAP_N"/>
</dbReference>
<dbReference type="Pfam" id="PF14656">
    <property type="entry name" value="RAB3GAP2_C"/>
    <property type="match status" value="1"/>
</dbReference>
<keyword evidence="3" id="KW-0343">GTPase activation</keyword>
<evidence type="ECO:0000256" key="2">
    <source>
        <dbReference type="ARBA" id="ARBA00008153"/>
    </source>
</evidence>
<evidence type="ECO:0000259" key="6">
    <source>
        <dbReference type="Pfam" id="PF14656"/>
    </source>
</evidence>
<dbReference type="EMBL" id="CAJGYM010000070">
    <property type="protein sequence ID" value="CAD6196272.1"/>
    <property type="molecule type" value="Genomic_DNA"/>
</dbReference>
<sequence>MSATAVQLIAEFKLPRDVSKKARRFLFANDDLDSENHETQSISSIQETHRICPDTEKPENVNEWEDAPSDYQQEEEKEGWLSSCRVTSYSDADYFLASFGARFVLFSKSLSGEEYKIETMQKVEDEEHVISASCLLGLSNPRHSDQLDCVLVAVGTVNGFVHFYTEKGTLLFHEQFSSKEPICDVVFSQVKGSQVFLVVLRRVFFVVDVVSMYSTLLQAKSSIAKGEKTAHQLSESLDSNCELLDPEVTSDILHVVYTGPHTPTTLEQYMAASSRSFYARVERFTPPTYSTFAVTTEASFLSFVWHDHEAGGKIWNEAIKYGKSLLPSIGIRSFFGLQSKPLRKTPLSETACTAPVRNCVRDNRVAETVEGSPDGRYLAIVDRTARVVLVDVLNRQIAMIWKGYREASVFFVTSTEEKRVALFLAIYSPRRALLEVWTVESGFRIAAQLMDPKRLHVERRITNTDNEFQKIVVPFHLALVTGATYDQHDQLLLRKLQTAGLSTETFCEFSSVESVKSLGNFVDHLQKAIELYGKLLAPSTENSPELETTDINLKLKGAALEVVKIHLDRENITDVNVLSVGEWLSFIDWTSETTEVFSRSCGDGFYKQLAFTLFGNFLKTETNAKVFLHSVLNEVPFSKIDILKLLSLGFLSYSQGISRESLVRTSELLFLLEEDEPGALQQAARIAFEWTDVGRAILLFTACFLAKNFSEKPEESTWKDGIEDAEAGEATGENEDISEKHRDSWHSVNVDEHADSLIQYMHVVFLVQTLTKRTIPLVAVASHADSFLREKVASWAVREKVDAAFLTSVFPADMPEVLGEDQAPVIDIPESTEDLLRRIHELLPRTFEHDSIFADIAWEHMSTWFKEKSVNFSHFASSLENLDAIVNLRLRHGVARLIWDNFVSTVFKALSIMVDKTKRAPKERESRKDLGFSEDKTVEFLAHSQKLLSILLESVREAPMSSIRSQDVLQENAYVYLNRHLHSEKSTTKASNDSLVAIAMRQQLVNYHLVLHHLHLAVALRLQLSVGIRMQTIRTLFCAIGGRAFFTDLDSHPLIPLDRVDDSVLERRHSFLAKVAEQGSTEERKMAKMLAGEWNLTVNSIALMQSLSALRLGNDDVAAQELSAAVHDDHVAASLARILAARILQLGESSATTFTKSHMTYLMNMAGEELTRVECPEDTTWQKSIVSLGKIAVGCSFAAHAQVPFLRLNDIAKQYWAIYWTD</sequence>
<keyword evidence="4" id="KW-0963">Cytoplasm</keyword>
<dbReference type="Proteomes" id="UP000835052">
    <property type="component" value="Unassembled WGS sequence"/>
</dbReference>
<evidence type="ECO:0008006" key="9">
    <source>
        <dbReference type="Google" id="ProtNLM"/>
    </source>
</evidence>
<comment type="similarity">
    <text evidence="2">Belongs to the Rab3-GAP regulatory subunit family.</text>
</comment>
<name>A0A8S1HP93_9PELO</name>
<evidence type="ECO:0000313" key="8">
    <source>
        <dbReference type="Proteomes" id="UP000835052"/>
    </source>
</evidence>
<gene>
    <name evidence="7" type="ORF">CAUJ_LOCUS12187</name>
</gene>
<dbReference type="AlphaFoldDB" id="A0A8S1HP93"/>
<evidence type="ECO:0000256" key="3">
    <source>
        <dbReference type="ARBA" id="ARBA00022468"/>
    </source>
</evidence>
<comment type="subcellular location">
    <subcellularLocation>
        <location evidence="1">Cytoplasm</location>
    </subcellularLocation>
</comment>
<dbReference type="GO" id="GO:0005737">
    <property type="term" value="C:cytoplasm"/>
    <property type="evidence" value="ECO:0007669"/>
    <property type="project" value="UniProtKB-SubCell"/>
</dbReference>
<dbReference type="PANTHER" id="PTHR12472">
    <property type="entry name" value="RAB3-GAP REGULATORY DOMAIN"/>
    <property type="match status" value="1"/>
</dbReference>
<dbReference type="PANTHER" id="PTHR12472:SF0">
    <property type="entry name" value="RAB3 GTPASE-ACTIVATING PROTEIN NON-CATALYTIC SUBUNIT"/>
    <property type="match status" value="1"/>
</dbReference>
<evidence type="ECO:0000259" key="5">
    <source>
        <dbReference type="Pfam" id="PF14655"/>
    </source>
</evidence>
<accession>A0A8S1HP93</accession>
<dbReference type="Pfam" id="PF14655">
    <property type="entry name" value="RAB3GAP2_N"/>
    <property type="match status" value="1"/>
</dbReference>
<dbReference type="InterPro" id="IPR026059">
    <property type="entry name" value="Rab3GAP2"/>
</dbReference>
<dbReference type="InterPro" id="IPR029257">
    <property type="entry name" value="RAB3GAP2_C"/>
</dbReference>
<organism evidence="7 8">
    <name type="scientific">Caenorhabditis auriculariae</name>
    <dbReference type="NCBI Taxonomy" id="2777116"/>
    <lineage>
        <taxon>Eukaryota</taxon>
        <taxon>Metazoa</taxon>
        <taxon>Ecdysozoa</taxon>
        <taxon>Nematoda</taxon>
        <taxon>Chromadorea</taxon>
        <taxon>Rhabditida</taxon>
        <taxon>Rhabditina</taxon>
        <taxon>Rhabditomorpha</taxon>
        <taxon>Rhabditoidea</taxon>
        <taxon>Rhabditidae</taxon>
        <taxon>Peloderinae</taxon>
        <taxon>Caenorhabditis</taxon>
    </lineage>
</organism>